<organism evidence="2 3">
    <name type="scientific">Anopheles atroparvus</name>
    <name type="common">European mosquito</name>
    <dbReference type="NCBI Taxonomy" id="41427"/>
    <lineage>
        <taxon>Eukaryota</taxon>
        <taxon>Metazoa</taxon>
        <taxon>Ecdysozoa</taxon>
        <taxon>Arthropoda</taxon>
        <taxon>Hexapoda</taxon>
        <taxon>Insecta</taxon>
        <taxon>Pterygota</taxon>
        <taxon>Neoptera</taxon>
        <taxon>Endopterygota</taxon>
        <taxon>Diptera</taxon>
        <taxon>Nematocera</taxon>
        <taxon>Culicoidea</taxon>
        <taxon>Culicidae</taxon>
        <taxon>Anophelinae</taxon>
        <taxon>Anopheles</taxon>
    </lineage>
</organism>
<dbReference type="Proteomes" id="UP000075880">
    <property type="component" value="Unassembled WGS sequence"/>
</dbReference>
<evidence type="ECO:0000313" key="3">
    <source>
        <dbReference type="Proteomes" id="UP000075880"/>
    </source>
</evidence>
<dbReference type="EnsemblMetazoa" id="ENSAATROPT017711">
    <property type="protein sequence ID" value="ENSAATROPP015660"/>
    <property type="gene ID" value="ENSAATROPG014465"/>
</dbReference>
<dbReference type="AlphaFoldDB" id="A0AAG5DXF8"/>
<sequence length="118" mass="13445">MESPEAPVPKQGICLLTFTTSSRLHRTRCGCRCSCVSVCVCVLFCNYTFSSIYINKSLSLFIHFVHFHTFILPSFVLRCRKYALGLATSILDRSICPCRTGGELSSRLFRQRFLFNAF</sequence>
<feature type="transmembrane region" description="Helical" evidence="1">
    <location>
        <begin position="33"/>
        <end position="54"/>
    </location>
</feature>
<name>A0AAG5DXF8_ANOAO</name>
<evidence type="ECO:0000256" key="1">
    <source>
        <dbReference type="SAM" id="Phobius"/>
    </source>
</evidence>
<reference evidence="2" key="1">
    <citation type="submission" date="2024-04" db="UniProtKB">
        <authorList>
            <consortium name="EnsemblMetazoa"/>
        </authorList>
    </citation>
    <scope>IDENTIFICATION</scope>
    <source>
        <strain evidence="2">EBRO</strain>
    </source>
</reference>
<proteinExistence type="predicted"/>
<protein>
    <submittedName>
        <fullName evidence="2">Uncharacterized protein</fullName>
    </submittedName>
</protein>
<keyword evidence="1" id="KW-1133">Transmembrane helix</keyword>
<evidence type="ECO:0000313" key="2">
    <source>
        <dbReference type="EnsemblMetazoa" id="ENSAATROPP015660"/>
    </source>
</evidence>
<keyword evidence="1" id="KW-0472">Membrane</keyword>
<feature type="transmembrane region" description="Helical" evidence="1">
    <location>
        <begin position="60"/>
        <end position="77"/>
    </location>
</feature>
<accession>A0AAG5DXF8</accession>
<keyword evidence="1" id="KW-0812">Transmembrane</keyword>
<keyword evidence="3" id="KW-1185">Reference proteome</keyword>